<dbReference type="GO" id="GO:0006313">
    <property type="term" value="P:DNA transposition"/>
    <property type="evidence" value="ECO:0007669"/>
    <property type="project" value="InterPro"/>
</dbReference>
<dbReference type="GO" id="GO:0043565">
    <property type="term" value="F:sequence-specific DNA binding"/>
    <property type="evidence" value="ECO:0007669"/>
    <property type="project" value="TreeGrafter"/>
</dbReference>
<dbReference type="GO" id="GO:0004803">
    <property type="term" value="F:transposase activity"/>
    <property type="evidence" value="ECO:0007669"/>
    <property type="project" value="InterPro"/>
</dbReference>
<dbReference type="SUPFAM" id="SSF143422">
    <property type="entry name" value="Transposase IS200-like"/>
    <property type="match status" value="1"/>
</dbReference>
<sequence length="159" mass="19339">MKQPIREKRHRLIPELYVGERVVSFTGCVKYRKKLFTNLEIFLKMEEFLLSSMMKHQCDAYIYLFMPNHFHFILTGNNEKSSIKKCIDLFKQKSGFYISQNQKGYRWQKDYYDHILRQHENLIANIKYILNNPVRAGIVDYWKDYKFMGSTIYNLDNWE</sequence>
<dbReference type="InterPro" id="IPR052715">
    <property type="entry name" value="RAYT_transposase"/>
</dbReference>
<proteinExistence type="predicted"/>
<dbReference type="PANTHER" id="PTHR36966:SF1">
    <property type="entry name" value="REP-ASSOCIATED TYROSINE TRANSPOSASE"/>
    <property type="match status" value="1"/>
</dbReference>
<dbReference type="SMART" id="SM01321">
    <property type="entry name" value="Y1_Tnp"/>
    <property type="match status" value="1"/>
</dbReference>
<evidence type="ECO:0000259" key="1">
    <source>
        <dbReference type="SMART" id="SM01321"/>
    </source>
</evidence>
<dbReference type="InterPro" id="IPR036515">
    <property type="entry name" value="Transposase_17_sf"/>
</dbReference>
<reference evidence="2" key="1">
    <citation type="submission" date="2018-06" db="EMBL/GenBank/DDBJ databases">
        <authorList>
            <person name="Zhirakovskaya E."/>
        </authorList>
    </citation>
    <scope>NUCLEOTIDE SEQUENCE</scope>
</reference>
<dbReference type="PANTHER" id="PTHR36966">
    <property type="entry name" value="REP-ASSOCIATED TYROSINE TRANSPOSASE"/>
    <property type="match status" value="1"/>
</dbReference>
<dbReference type="AlphaFoldDB" id="A0A3B1BUB9"/>
<dbReference type="InterPro" id="IPR002686">
    <property type="entry name" value="Transposase_17"/>
</dbReference>
<accession>A0A3B1BUB9</accession>
<dbReference type="Pfam" id="PF01797">
    <property type="entry name" value="Y1_Tnp"/>
    <property type="match status" value="1"/>
</dbReference>
<name>A0A3B1BUB9_9ZZZZ</name>
<evidence type="ECO:0000313" key="2">
    <source>
        <dbReference type="EMBL" id="VAX15803.1"/>
    </source>
</evidence>
<organism evidence="2">
    <name type="scientific">hydrothermal vent metagenome</name>
    <dbReference type="NCBI Taxonomy" id="652676"/>
    <lineage>
        <taxon>unclassified sequences</taxon>
        <taxon>metagenomes</taxon>
        <taxon>ecological metagenomes</taxon>
    </lineage>
</organism>
<dbReference type="Gene3D" id="3.30.70.1290">
    <property type="entry name" value="Transposase IS200-like"/>
    <property type="match status" value="1"/>
</dbReference>
<protein>
    <recommendedName>
        <fullName evidence="1">Transposase IS200-like domain-containing protein</fullName>
    </recommendedName>
</protein>
<gene>
    <name evidence="2" type="ORF">MNBD_IGNAVI01-1065</name>
</gene>
<dbReference type="EMBL" id="UOGD01000033">
    <property type="protein sequence ID" value="VAX15803.1"/>
    <property type="molecule type" value="Genomic_DNA"/>
</dbReference>
<dbReference type="NCBIfam" id="NF047646">
    <property type="entry name" value="REP_Tyr_transpos"/>
    <property type="match status" value="1"/>
</dbReference>
<feature type="domain" description="Transposase IS200-like" evidence="1">
    <location>
        <begin position="25"/>
        <end position="132"/>
    </location>
</feature>